<keyword evidence="3" id="KW-1185">Reference proteome</keyword>
<name>A0A517LPH1_9PEZI</name>
<organism evidence="2 3">
    <name type="scientific">Venturia effusa</name>
    <dbReference type="NCBI Taxonomy" id="50376"/>
    <lineage>
        <taxon>Eukaryota</taxon>
        <taxon>Fungi</taxon>
        <taxon>Dikarya</taxon>
        <taxon>Ascomycota</taxon>
        <taxon>Pezizomycotina</taxon>
        <taxon>Dothideomycetes</taxon>
        <taxon>Pleosporomycetidae</taxon>
        <taxon>Venturiales</taxon>
        <taxon>Venturiaceae</taxon>
        <taxon>Venturia</taxon>
    </lineage>
</organism>
<gene>
    <name evidence="2" type="ORF">FKW77_001196</name>
</gene>
<dbReference type="EMBL" id="CP042202">
    <property type="protein sequence ID" value="QDS77552.1"/>
    <property type="molecule type" value="Genomic_DNA"/>
</dbReference>
<evidence type="ECO:0000313" key="2">
    <source>
        <dbReference type="EMBL" id="QDS77552.1"/>
    </source>
</evidence>
<dbReference type="AlphaFoldDB" id="A0A517LPH1"/>
<proteinExistence type="predicted"/>
<accession>A0A517LPH1</accession>
<feature type="compositionally biased region" description="Basic and acidic residues" evidence="1">
    <location>
        <begin position="130"/>
        <end position="158"/>
    </location>
</feature>
<evidence type="ECO:0000256" key="1">
    <source>
        <dbReference type="SAM" id="MobiDB-lite"/>
    </source>
</evidence>
<feature type="compositionally biased region" description="Basic and acidic residues" evidence="1">
    <location>
        <begin position="209"/>
        <end position="221"/>
    </location>
</feature>
<protein>
    <submittedName>
        <fullName evidence="2">Uncharacterized protein</fullName>
    </submittedName>
</protein>
<reference evidence="2 3" key="1">
    <citation type="submission" date="2019-07" db="EMBL/GenBank/DDBJ databases">
        <title>Finished genome of Venturia effusa.</title>
        <authorList>
            <person name="Young C.A."/>
            <person name="Cox M.P."/>
            <person name="Ganley A.R.D."/>
            <person name="David W.J."/>
        </authorList>
    </citation>
    <scope>NUCLEOTIDE SEQUENCE [LARGE SCALE GENOMIC DNA]</scope>
    <source>
        <strain evidence="3">albino</strain>
    </source>
</reference>
<evidence type="ECO:0000313" key="3">
    <source>
        <dbReference type="Proteomes" id="UP000316270"/>
    </source>
</evidence>
<dbReference type="Proteomes" id="UP000316270">
    <property type="component" value="Chromosome 18"/>
</dbReference>
<sequence>MGLNTMKFVAPEDRALTPRNARLLLQHIFTPGFVPAQESYEAYARYLLAKPGGNGKAIYPLSTHELAKAANYVLVTVLLYQSVLTEDLGVYNLIYLHRRDHISLLDKMEGKPDNDVAFSSGVDRRGRKVCTGEKSESSPDAREEFDGESIWDRAERLGQRSMDMSDEASAPRIDEASTAAQAQAPRKKRSLSSLSGSSEEEPLMARKIAKQDQRDRLKEVL</sequence>
<feature type="region of interest" description="Disordered" evidence="1">
    <location>
        <begin position="128"/>
        <end position="221"/>
    </location>
</feature>